<dbReference type="RefSeq" id="WP_312551367.1">
    <property type="nucleotide sequence ID" value="NZ_JBHRVV010000001.1"/>
</dbReference>
<gene>
    <name evidence="4" type="ORF">ACFOPH_16950</name>
</gene>
<keyword evidence="1" id="KW-0547">Nucleotide-binding</keyword>
<dbReference type="Pfam" id="PF01636">
    <property type="entry name" value="APH"/>
    <property type="match status" value="1"/>
</dbReference>
<sequence length="356" mass="40614">MSSLYQNIPTSAEQDARLTLLTEWLGSLDLVEVGSRRPASSDASFRRYFRLDVAPALREKLGDTLIAMDAPPERENVPAFIHVQGLLQEAGVTVPAIVARDIERGFLLLSDLGTTTYLQRLDPDNAAFMYSDAVDALIKFQLHSQPGVLPEFDRAFVLREMNLFPEWFLGRHLGVTMNEAQQAQLDKVFETITNNVLAQQQVFMHRDFHSRNLMFLDQGNPGVLDFQDAVYGPVTYDLASLLRDAYIQWDEEIVLDWVVRYWQSAKQVGLPVNPDIDAFYRDFEFMALQRHLKILGIFCRLNYRDGKPIYMGDLPTVMDYVRKTANRYTELKPLLRLLDAFDAFGDGAAPQVGYTF</sequence>
<name>A0ABV7PL16_9BURK</name>
<evidence type="ECO:0000259" key="3">
    <source>
        <dbReference type="Pfam" id="PF01636"/>
    </source>
</evidence>
<dbReference type="Proteomes" id="UP001595665">
    <property type="component" value="Unassembled WGS sequence"/>
</dbReference>
<dbReference type="InterPro" id="IPR011009">
    <property type="entry name" value="Kinase-like_dom_sf"/>
</dbReference>
<dbReference type="PANTHER" id="PTHR33540">
    <property type="entry name" value="TRNA THREONYLCARBAMOYLADENOSINE BIOSYNTHESIS PROTEIN TSAE"/>
    <property type="match status" value="1"/>
</dbReference>
<evidence type="ECO:0000313" key="4">
    <source>
        <dbReference type="EMBL" id="MFC3459926.1"/>
    </source>
</evidence>
<dbReference type="Gene3D" id="3.30.200.20">
    <property type="entry name" value="Phosphorylase Kinase, domain 1"/>
    <property type="match status" value="1"/>
</dbReference>
<evidence type="ECO:0000256" key="2">
    <source>
        <dbReference type="ARBA" id="ARBA00022840"/>
    </source>
</evidence>
<evidence type="ECO:0000256" key="1">
    <source>
        <dbReference type="ARBA" id="ARBA00022741"/>
    </source>
</evidence>
<dbReference type="InterPro" id="IPR002575">
    <property type="entry name" value="Aminoglycoside_PTrfase"/>
</dbReference>
<dbReference type="EMBL" id="JBHRVV010000001">
    <property type="protein sequence ID" value="MFC3459926.1"/>
    <property type="molecule type" value="Genomic_DNA"/>
</dbReference>
<dbReference type="Gene3D" id="3.90.1200.10">
    <property type="match status" value="1"/>
</dbReference>
<dbReference type="PANTHER" id="PTHR33540:SF1">
    <property type="entry name" value="N-ACETYLMURAMATE_N-ACETYLGLUCOSAMINE KINASE"/>
    <property type="match status" value="1"/>
</dbReference>
<proteinExistence type="predicted"/>
<feature type="domain" description="Aminoglycoside phosphotransferase" evidence="3">
    <location>
        <begin position="37"/>
        <end position="261"/>
    </location>
</feature>
<accession>A0ABV7PL16</accession>
<evidence type="ECO:0000313" key="5">
    <source>
        <dbReference type="Proteomes" id="UP001595665"/>
    </source>
</evidence>
<keyword evidence="2" id="KW-0067">ATP-binding</keyword>
<dbReference type="SUPFAM" id="SSF56112">
    <property type="entry name" value="Protein kinase-like (PK-like)"/>
    <property type="match status" value="1"/>
</dbReference>
<comment type="caution">
    <text evidence="4">The sequence shown here is derived from an EMBL/GenBank/DDBJ whole genome shotgun (WGS) entry which is preliminary data.</text>
</comment>
<protein>
    <submittedName>
        <fullName evidence="4">Aminoglycoside phosphotransferase family protein</fullName>
    </submittedName>
</protein>
<keyword evidence="5" id="KW-1185">Reference proteome</keyword>
<reference evidence="5" key="1">
    <citation type="journal article" date="2019" name="Int. J. Syst. Evol. Microbiol.">
        <title>The Global Catalogue of Microorganisms (GCM) 10K type strain sequencing project: providing services to taxonomists for standard genome sequencing and annotation.</title>
        <authorList>
            <consortium name="The Broad Institute Genomics Platform"/>
            <consortium name="The Broad Institute Genome Sequencing Center for Infectious Disease"/>
            <person name="Wu L."/>
            <person name="Ma J."/>
        </authorList>
    </citation>
    <scope>NUCLEOTIDE SEQUENCE [LARGE SCALE GENOMIC DNA]</scope>
    <source>
        <strain evidence="5">CCM 7480</strain>
    </source>
</reference>
<organism evidence="4 5">
    <name type="scientific">Massilia haematophila</name>
    <dbReference type="NCBI Taxonomy" id="457923"/>
    <lineage>
        <taxon>Bacteria</taxon>
        <taxon>Pseudomonadati</taxon>
        <taxon>Pseudomonadota</taxon>
        <taxon>Betaproteobacteria</taxon>
        <taxon>Burkholderiales</taxon>
        <taxon>Oxalobacteraceae</taxon>
        <taxon>Telluria group</taxon>
        <taxon>Massilia</taxon>
    </lineage>
</organism>